<reference evidence="2" key="1">
    <citation type="submission" date="2014-12" db="EMBL/GenBank/DDBJ databases">
        <title>Insight into the proteome of Arion vulgaris.</title>
        <authorList>
            <person name="Aradska J."/>
            <person name="Bulat T."/>
            <person name="Smidak R."/>
            <person name="Sarate P."/>
            <person name="Gangsoo J."/>
            <person name="Sialana F."/>
            <person name="Bilban M."/>
            <person name="Lubec G."/>
        </authorList>
    </citation>
    <scope>NUCLEOTIDE SEQUENCE</scope>
    <source>
        <tissue evidence="2">Skin</tissue>
    </source>
</reference>
<feature type="compositionally biased region" description="Basic residues" evidence="1">
    <location>
        <begin position="25"/>
        <end position="37"/>
    </location>
</feature>
<dbReference type="AlphaFoldDB" id="A0A0B6ZWS1"/>
<feature type="non-terminal residue" evidence="2">
    <location>
        <position position="87"/>
    </location>
</feature>
<organism evidence="2">
    <name type="scientific">Arion vulgaris</name>
    <dbReference type="NCBI Taxonomy" id="1028688"/>
    <lineage>
        <taxon>Eukaryota</taxon>
        <taxon>Metazoa</taxon>
        <taxon>Spiralia</taxon>
        <taxon>Lophotrochozoa</taxon>
        <taxon>Mollusca</taxon>
        <taxon>Gastropoda</taxon>
        <taxon>Heterobranchia</taxon>
        <taxon>Euthyneura</taxon>
        <taxon>Panpulmonata</taxon>
        <taxon>Eupulmonata</taxon>
        <taxon>Stylommatophora</taxon>
        <taxon>Helicina</taxon>
        <taxon>Arionoidea</taxon>
        <taxon>Arionidae</taxon>
        <taxon>Arion</taxon>
    </lineage>
</organism>
<evidence type="ECO:0000256" key="1">
    <source>
        <dbReference type="SAM" id="MobiDB-lite"/>
    </source>
</evidence>
<feature type="non-terminal residue" evidence="2">
    <location>
        <position position="1"/>
    </location>
</feature>
<proteinExistence type="predicted"/>
<accession>A0A0B6ZWS1</accession>
<dbReference type="EMBL" id="HACG01025431">
    <property type="protein sequence ID" value="CEK72296.1"/>
    <property type="molecule type" value="Transcribed_RNA"/>
</dbReference>
<sequence>GLYNHTPDYTGHNGGQPRHQMTMHSHSHHHQHPHAHHGFGSSEATFEQMTAPHNGQSGMSFGHVASMAEHHQNVMAPGPPSHLQHHQ</sequence>
<name>A0A0B6ZWS1_9EUPU</name>
<gene>
    <name evidence="2" type="primary">ORF81810</name>
</gene>
<protein>
    <submittedName>
        <fullName evidence="2">Uncharacterized protein</fullName>
    </submittedName>
</protein>
<feature type="region of interest" description="Disordered" evidence="1">
    <location>
        <begin position="1"/>
        <end position="40"/>
    </location>
</feature>
<evidence type="ECO:0000313" key="2">
    <source>
        <dbReference type="EMBL" id="CEK72296.1"/>
    </source>
</evidence>